<dbReference type="Gene3D" id="3.40.50.720">
    <property type="entry name" value="NAD(P)-binding Rossmann-like Domain"/>
    <property type="match status" value="1"/>
</dbReference>
<dbReference type="EMBL" id="CP047898">
    <property type="protein sequence ID" value="QHK18948.1"/>
    <property type="molecule type" value="Genomic_DNA"/>
</dbReference>
<dbReference type="InterPro" id="IPR036291">
    <property type="entry name" value="NAD(P)-bd_dom_sf"/>
</dbReference>
<dbReference type="PANTHER" id="PTHR47129:SF1">
    <property type="entry name" value="NMRA-LIKE DOMAIN-CONTAINING PROTEIN"/>
    <property type="match status" value="1"/>
</dbReference>
<dbReference type="InterPro" id="IPR016040">
    <property type="entry name" value="NAD(P)-bd_dom"/>
</dbReference>
<protein>
    <submittedName>
        <fullName evidence="2">NAD(P)H-binding protein</fullName>
    </submittedName>
</protein>
<dbReference type="PANTHER" id="PTHR47129">
    <property type="entry name" value="QUINONE OXIDOREDUCTASE 2"/>
    <property type="match status" value="1"/>
</dbReference>
<dbReference type="SUPFAM" id="SSF51735">
    <property type="entry name" value="NAD(P)-binding Rossmann-fold domains"/>
    <property type="match status" value="1"/>
</dbReference>
<reference evidence="2 3" key="1">
    <citation type="submission" date="2020-01" db="EMBL/GenBank/DDBJ databases">
        <title>Pseudarthrobacter psychrotolerans sp. nov., isolated from antarctic soil.</title>
        <authorList>
            <person name="Shin Y."/>
            <person name="Park W."/>
        </authorList>
    </citation>
    <scope>NUCLEOTIDE SEQUENCE [LARGE SCALE GENOMIC DNA]</scope>
    <source>
        <strain evidence="2 3">YJ56</strain>
    </source>
</reference>
<feature type="domain" description="NAD(P)-binding" evidence="1">
    <location>
        <begin position="6"/>
        <end position="173"/>
    </location>
</feature>
<evidence type="ECO:0000313" key="3">
    <source>
        <dbReference type="Proteomes" id="UP000464186"/>
    </source>
</evidence>
<proteinExistence type="predicted"/>
<keyword evidence="3" id="KW-1185">Reference proteome</keyword>
<dbReference type="Pfam" id="PF13460">
    <property type="entry name" value="NAD_binding_10"/>
    <property type="match status" value="1"/>
</dbReference>
<sequence>MILVTGASGQLAQAILHHLKEAGVDAVGGTRTPGDDPRQRLLNFDDPETLDFGGVGTLVIVSAGTAEDDVVIARHESVITAAERSNVQHIIYTSVTDGGDHLGFALAHRWTERRLQQGTVPWTILRNGLYAELIGQLLTPEAGTIKAPFGPGSVAAIARQDLAEAAAVVAQDPQPHAGRTYNLVGTEAISALDVAYELGATYKPGTLADLRSALNTAGLLPFQPAMLLSIHTSVAHGFLDETTEDITQLLGRPPRNPLAVAAAAAQGQ</sequence>
<gene>
    <name evidence="2" type="ORF">GU243_03325</name>
</gene>
<organism evidence="2 3">
    <name type="scientific">Pseudarthrobacter psychrotolerans</name>
    <dbReference type="NCBI Taxonomy" id="2697569"/>
    <lineage>
        <taxon>Bacteria</taxon>
        <taxon>Bacillati</taxon>
        <taxon>Actinomycetota</taxon>
        <taxon>Actinomycetes</taxon>
        <taxon>Micrococcales</taxon>
        <taxon>Micrococcaceae</taxon>
        <taxon>Pseudarthrobacter</taxon>
    </lineage>
</organism>
<dbReference type="InterPro" id="IPR052718">
    <property type="entry name" value="NmrA-type_oxidoreductase"/>
</dbReference>
<dbReference type="Proteomes" id="UP000464186">
    <property type="component" value="Chromosome"/>
</dbReference>
<dbReference type="AlphaFoldDB" id="A0A6P1NHW6"/>
<dbReference type="Gene3D" id="3.90.25.10">
    <property type="entry name" value="UDP-galactose 4-epimerase, domain 1"/>
    <property type="match status" value="1"/>
</dbReference>
<evidence type="ECO:0000313" key="2">
    <source>
        <dbReference type="EMBL" id="QHK18948.1"/>
    </source>
</evidence>
<evidence type="ECO:0000259" key="1">
    <source>
        <dbReference type="Pfam" id="PF13460"/>
    </source>
</evidence>
<name>A0A6P1NHW6_9MICC</name>
<dbReference type="KEGG" id="psey:GU243_03325"/>
<accession>A0A6P1NHW6</accession>